<dbReference type="AlphaFoldDB" id="A0A1L9RE55"/>
<evidence type="ECO:0000313" key="1">
    <source>
        <dbReference type="EMBL" id="OJJ33219.1"/>
    </source>
</evidence>
<sequence>MATWVNGSASGFTPKDPCDAESEVFRYNDGHRLLVSQDRDEIYLTFAKPGTGYAEYLKTGVDSLHQHFKTMLSNSVSTQIPDGQITRSLFHTSLDLHTKNADIRPTSPEINAWVFVILNSGAR</sequence>
<dbReference type="EMBL" id="KV878214">
    <property type="protein sequence ID" value="OJJ33219.1"/>
    <property type="molecule type" value="Genomic_DNA"/>
</dbReference>
<name>A0A1L9RE55_ASPWE</name>
<dbReference type="OrthoDB" id="3508621at2759"/>
<protein>
    <submittedName>
        <fullName evidence="1">Uncharacterized protein</fullName>
    </submittedName>
</protein>
<evidence type="ECO:0000313" key="2">
    <source>
        <dbReference type="Proteomes" id="UP000184383"/>
    </source>
</evidence>
<dbReference type="RefSeq" id="XP_040686896.1">
    <property type="nucleotide sequence ID" value="XM_040833386.1"/>
</dbReference>
<organism evidence="1 2">
    <name type="scientific">Aspergillus wentii DTO 134E9</name>
    <dbReference type="NCBI Taxonomy" id="1073089"/>
    <lineage>
        <taxon>Eukaryota</taxon>
        <taxon>Fungi</taxon>
        <taxon>Dikarya</taxon>
        <taxon>Ascomycota</taxon>
        <taxon>Pezizomycotina</taxon>
        <taxon>Eurotiomycetes</taxon>
        <taxon>Eurotiomycetidae</taxon>
        <taxon>Eurotiales</taxon>
        <taxon>Aspergillaceae</taxon>
        <taxon>Aspergillus</taxon>
        <taxon>Aspergillus subgen. Cremei</taxon>
    </lineage>
</organism>
<gene>
    <name evidence="1" type="ORF">ASPWEDRAFT_30320</name>
</gene>
<dbReference type="VEuPathDB" id="FungiDB:ASPWEDRAFT_30320"/>
<proteinExistence type="predicted"/>
<dbReference type="GeneID" id="63749234"/>
<accession>A0A1L9RE55</accession>
<dbReference type="Proteomes" id="UP000184383">
    <property type="component" value="Unassembled WGS sequence"/>
</dbReference>
<keyword evidence="2" id="KW-1185">Reference proteome</keyword>
<reference evidence="2" key="1">
    <citation type="journal article" date="2017" name="Genome Biol.">
        <title>Comparative genomics reveals high biological diversity and specific adaptations in the industrially and medically important fungal genus Aspergillus.</title>
        <authorList>
            <person name="de Vries R.P."/>
            <person name="Riley R."/>
            <person name="Wiebenga A."/>
            <person name="Aguilar-Osorio G."/>
            <person name="Amillis S."/>
            <person name="Uchima C.A."/>
            <person name="Anderluh G."/>
            <person name="Asadollahi M."/>
            <person name="Askin M."/>
            <person name="Barry K."/>
            <person name="Battaglia E."/>
            <person name="Bayram O."/>
            <person name="Benocci T."/>
            <person name="Braus-Stromeyer S.A."/>
            <person name="Caldana C."/>
            <person name="Canovas D."/>
            <person name="Cerqueira G.C."/>
            <person name="Chen F."/>
            <person name="Chen W."/>
            <person name="Choi C."/>
            <person name="Clum A."/>
            <person name="Dos Santos R.A."/>
            <person name="Damasio A.R."/>
            <person name="Diallinas G."/>
            <person name="Emri T."/>
            <person name="Fekete E."/>
            <person name="Flipphi M."/>
            <person name="Freyberg S."/>
            <person name="Gallo A."/>
            <person name="Gournas C."/>
            <person name="Habgood R."/>
            <person name="Hainaut M."/>
            <person name="Harispe M.L."/>
            <person name="Henrissat B."/>
            <person name="Hilden K.S."/>
            <person name="Hope R."/>
            <person name="Hossain A."/>
            <person name="Karabika E."/>
            <person name="Karaffa L."/>
            <person name="Karanyi Z."/>
            <person name="Krasevec N."/>
            <person name="Kuo A."/>
            <person name="Kusch H."/>
            <person name="LaButti K."/>
            <person name="Lagendijk E.L."/>
            <person name="Lapidus A."/>
            <person name="Levasseur A."/>
            <person name="Lindquist E."/>
            <person name="Lipzen A."/>
            <person name="Logrieco A.F."/>
            <person name="MacCabe A."/>
            <person name="Maekelae M.R."/>
            <person name="Malavazi I."/>
            <person name="Melin P."/>
            <person name="Meyer V."/>
            <person name="Mielnichuk N."/>
            <person name="Miskei M."/>
            <person name="Molnar A.P."/>
            <person name="Mule G."/>
            <person name="Ngan C.Y."/>
            <person name="Orejas M."/>
            <person name="Orosz E."/>
            <person name="Ouedraogo J.P."/>
            <person name="Overkamp K.M."/>
            <person name="Park H.-S."/>
            <person name="Perrone G."/>
            <person name="Piumi F."/>
            <person name="Punt P.J."/>
            <person name="Ram A.F."/>
            <person name="Ramon A."/>
            <person name="Rauscher S."/>
            <person name="Record E."/>
            <person name="Riano-Pachon D.M."/>
            <person name="Robert V."/>
            <person name="Roehrig J."/>
            <person name="Ruller R."/>
            <person name="Salamov A."/>
            <person name="Salih N.S."/>
            <person name="Samson R.A."/>
            <person name="Sandor E."/>
            <person name="Sanguinetti M."/>
            <person name="Schuetze T."/>
            <person name="Sepcic K."/>
            <person name="Shelest E."/>
            <person name="Sherlock G."/>
            <person name="Sophianopoulou V."/>
            <person name="Squina F.M."/>
            <person name="Sun H."/>
            <person name="Susca A."/>
            <person name="Todd R.B."/>
            <person name="Tsang A."/>
            <person name="Unkles S.E."/>
            <person name="van de Wiele N."/>
            <person name="van Rossen-Uffink D."/>
            <person name="Oliveira J.V."/>
            <person name="Vesth T.C."/>
            <person name="Visser J."/>
            <person name="Yu J.-H."/>
            <person name="Zhou M."/>
            <person name="Andersen M.R."/>
            <person name="Archer D.B."/>
            <person name="Baker S.E."/>
            <person name="Benoit I."/>
            <person name="Brakhage A.A."/>
            <person name="Braus G.H."/>
            <person name="Fischer R."/>
            <person name="Frisvad J.C."/>
            <person name="Goldman G.H."/>
            <person name="Houbraken J."/>
            <person name="Oakley B."/>
            <person name="Pocsi I."/>
            <person name="Scazzocchio C."/>
            <person name="Seiboth B."/>
            <person name="vanKuyk P.A."/>
            <person name="Wortman J."/>
            <person name="Dyer P.S."/>
            <person name="Grigoriev I.V."/>
        </authorList>
    </citation>
    <scope>NUCLEOTIDE SEQUENCE [LARGE SCALE GENOMIC DNA]</scope>
    <source>
        <strain evidence="2">DTO 134E9</strain>
    </source>
</reference>